<evidence type="ECO:0000313" key="4">
    <source>
        <dbReference type="Proteomes" id="UP001231166"/>
    </source>
</evidence>
<feature type="transmembrane region" description="Helical" evidence="2">
    <location>
        <begin position="296"/>
        <end position="324"/>
    </location>
</feature>
<feature type="transmembrane region" description="Helical" evidence="2">
    <location>
        <begin position="584"/>
        <end position="604"/>
    </location>
</feature>
<reference evidence="3" key="1">
    <citation type="submission" date="2023-07" db="EMBL/GenBank/DDBJ databases">
        <title>Genomic analysis of Rhodococcus opacus VOC-14 with glycol ethers degradation activity.</title>
        <authorList>
            <person name="Narkevich D.A."/>
            <person name="Hlushen A.M."/>
            <person name="Akhremchuk A.E."/>
            <person name="Sikolenko M.A."/>
            <person name="Valentovich L.N."/>
        </authorList>
    </citation>
    <scope>NUCLEOTIDE SEQUENCE</scope>
    <source>
        <strain evidence="3">VOC-14</strain>
        <plasmid evidence="3">pRho-VOC14-C342</plasmid>
    </source>
</reference>
<feature type="transmembrane region" description="Helical" evidence="2">
    <location>
        <begin position="674"/>
        <end position="692"/>
    </location>
</feature>
<feature type="transmembrane region" description="Helical" evidence="2">
    <location>
        <begin position="78"/>
        <end position="96"/>
    </location>
</feature>
<feature type="transmembrane region" description="Helical" evidence="2">
    <location>
        <begin position="29"/>
        <end position="46"/>
    </location>
</feature>
<feature type="region of interest" description="Disordered" evidence="1">
    <location>
        <begin position="868"/>
        <end position="900"/>
    </location>
</feature>
<keyword evidence="2" id="KW-0472">Membrane</keyword>
<protein>
    <recommendedName>
        <fullName evidence="5">Integral membrane protein</fullName>
    </recommendedName>
</protein>
<evidence type="ECO:0000313" key="3">
    <source>
        <dbReference type="EMBL" id="WLF51314.1"/>
    </source>
</evidence>
<proteinExistence type="predicted"/>
<keyword evidence="3" id="KW-0614">Plasmid</keyword>
<gene>
    <name evidence="3" type="ORF">Q5707_38790</name>
</gene>
<feature type="transmembrane region" description="Helical" evidence="2">
    <location>
        <begin position="53"/>
        <end position="72"/>
    </location>
</feature>
<evidence type="ECO:0008006" key="5">
    <source>
        <dbReference type="Google" id="ProtNLM"/>
    </source>
</evidence>
<feature type="transmembrane region" description="Helical" evidence="2">
    <location>
        <begin position="610"/>
        <end position="629"/>
    </location>
</feature>
<dbReference type="EMBL" id="CP130954">
    <property type="protein sequence ID" value="WLF51314.1"/>
    <property type="molecule type" value="Genomic_DNA"/>
</dbReference>
<sequence length="900" mass="94494">MTSTLVYAGVVVALGTASSWLTMIEGGYSFFAAYLTGLVALAVIVLRSRRVGISPALTTFLAQTALMATLPIQLWISSASAAIGGLLLGVGVVWWRQRLAPRRERSSRCARRIASRMWQVATAVVATLLVAATVMLGSAAPAGAWGFSSITDAISEPVTEAMCGMTAPNLEQQPVGSGPEAWFSNLNLSGAVDVETGQRSDNAQDIRLAAGGDMTQYTLYEISGLRGLDWVNWQYSPDADGEAKPDQCSIPAWMWTMSGNAVFTVNLYLLQTTIALKEMAQAKNPVAWLYNQSNSVVANVFVNVALPLMGVAMAFAAITIGIAAVRGGGRDAIGKAVASTVVMVLAGAMFGGIIADKNSSQSLDEPQGAGFYMVANMADTFIGQLNSGLTTAILSDLNDDQGEEFCHVPPGNSQALGQRVSSCVLAETLAYRPWALGQFGPGGGRAIYVDEGTASAAVGQGVSGVRYGQDAVAKGDGLPCYVNLDMCRDLRSYLIVQQGGPAIGDLVTTCLNASNPKSLADAQQCVPYFAAGKVLADRVTAVGNTSDDGGEQGADESTARAGVDASTMYSAFTGTNGLQRLTQAASSLVATLVIAIALTSLSIITMAWHAMLFALFMIGVLVLALATFSGKSQMAKEWGFNVVHTFVARFVYGLIMTLIIWVICLVFRSDGIYTGMKIIIVGMVLFGFWKLIRKVDEKIRPKQGTVNVNMAEQARRGMAQTKDMTTQGAQRLSRVPGAVGRGTGSAVQAGGRVTKSSVVAGGRVVKGAAVGSVNALGGQHKANIEASKAMGHSGTRLMARRLVTAPVTGTAGAVRGAYQGARGRTPTYSEGSNRAVDSVARGAKSTAKVTKEAQFLAQYTALRAQDAVGRRLNPARQLSEQQRRDQTAKQGADSNERGEA</sequence>
<evidence type="ECO:0000256" key="2">
    <source>
        <dbReference type="SAM" id="Phobius"/>
    </source>
</evidence>
<organism evidence="3 4">
    <name type="scientific">Rhodococcus opacus</name>
    <name type="common">Nocardia opaca</name>
    <dbReference type="NCBI Taxonomy" id="37919"/>
    <lineage>
        <taxon>Bacteria</taxon>
        <taxon>Bacillati</taxon>
        <taxon>Actinomycetota</taxon>
        <taxon>Actinomycetes</taxon>
        <taxon>Mycobacteriales</taxon>
        <taxon>Nocardiaceae</taxon>
        <taxon>Rhodococcus</taxon>
    </lineage>
</organism>
<feature type="transmembrane region" description="Helical" evidence="2">
    <location>
        <begin position="650"/>
        <end position="668"/>
    </location>
</feature>
<evidence type="ECO:0000256" key="1">
    <source>
        <dbReference type="SAM" id="MobiDB-lite"/>
    </source>
</evidence>
<feature type="transmembrane region" description="Helical" evidence="2">
    <location>
        <begin position="336"/>
        <end position="355"/>
    </location>
</feature>
<dbReference type="AlphaFoldDB" id="A0AAX3YS55"/>
<feature type="transmembrane region" description="Helical" evidence="2">
    <location>
        <begin position="117"/>
        <end position="140"/>
    </location>
</feature>
<feature type="transmembrane region" description="Helical" evidence="2">
    <location>
        <begin position="252"/>
        <end position="276"/>
    </location>
</feature>
<name>A0AAX3YS55_RHOOP</name>
<geneLocation type="plasmid" evidence="3 4">
    <name>pRho-VOC14-C342</name>
</geneLocation>
<keyword evidence="2" id="KW-0812">Transmembrane</keyword>
<dbReference type="Proteomes" id="UP001231166">
    <property type="component" value="Plasmid pRho-VOC14-C342"/>
</dbReference>
<accession>A0AAX3YS55</accession>
<keyword evidence="2" id="KW-1133">Transmembrane helix</keyword>